<accession>A0A9D4BMK3</accession>
<organism evidence="1 2">
    <name type="scientific">Dreissena polymorpha</name>
    <name type="common">Zebra mussel</name>
    <name type="synonym">Mytilus polymorpha</name>
    <dbReference type="NCBI Taxonomy" id="45954"/>
    <lineage>
        <taxon>Eukaryota</taxon>
        <taxon>Metazoa</taxon>
        <taxon>Spiralia</taxon>
        <taxon>Lophotrochozoa</taxon>
        <taxon>Mollusca</taxon>
        <taxon>Bivalvia</taxon>
        <taxon>Autobranchia</taxon>
        <taxon>Heteroconchia</taxon>
        <taxon>Euheterodonta</taxon>
        <taxon>Imparidentia</taxon>
        <taxon>Neoheterodontei</taxon>
        <taxon>Myida</taxon>
        <taxon>Dreissenoidea</taxon>
        <taxon>Dreissenidae</taxon>
        <taxon>Dreissena</taxon>
    </lineage>
</organism>
<reference evidence="1" key="2">
    <citation type="submission" date="2020-11" db="EMBL/GenBank/DDBJ databases">
        <authorList>
            <person name="McCartney M.A."/>
            <person name="Auch B."/>
            <person name="Kono T."/>
            <person name="Mallez S."/>
            <person name="Becker A."/>
            <person name="Gohl D.M."/>
            <person name="Silverstein K.A.T."/>
            <person name="Koren S."/>
            <person name="Bechman K.B."/>
            <person name="Herman A."/>
            <person name="Abrahante J.E."/>
            <person name="Garbe J."/>
        </authorList>
    </citation>
    <scope>NUCLEOTIDE SEQUENCE</scope>
    <source>
        <strain evidence="1">Duluth1</strain>
        <tissue evidence="1">Whole animal</tissue>
    </source>
</reference>
<name>A0A9D4BMK3_DREPO</name>
<gene>
    <name evidence="1" type="ORF">DPMN_076634</name>
</gene>
<dbReference type="Proteomes" id="UP000828390">
    <property type="component" value="Unassembled WGS sequence"/>
</dbReference>
<protein>
    <submittedName>
        <fullName evidence="1">Uncharacterized protein</fullName>
    </submittedName>
</protein>
<proteinExistence type="predicted"/>
<dbReference type="EMBL" id="JAIWYP010000015">
    <property type="protein sequence ID" value="KAH3701644.1"/>
    <property type="molecule type" value="Genomic_DNA"/>
</dbReference>
<comment type="caution">
    <text evidence="1">The sequence shown here is derived from an EMBL/GenBank/DDBJ whole genome shotgun (WGS) entry which is preliminary data.</text>
</comment>
<keyword evidence="2" id="KW-1185">Reference proteome</keyword>
<evidence type="ECO:0000313" key="1">
    <source>
        <dbReference type="EMBL" id="KAH3701644.1"/>
    </source>
</evidence>
<dbReference type="AlphaFoldDB" id="A0A9D4BMK3"/>
<sequence>MDECPSLITFTTCIVDCLIASLIGSWTTAVVTWGAAIIGENITTCSDVAIRGMGFIVSRCSADVSVGTTC</sequence>
<evidence type="ECO:0000313" key="2">
    <source>
        <dbReference type="Proteomes" id="UP000828390"/>
    </source>
</evidence>
<reference evidence="1" key="1">
    <citation type="journal article" date="2019" name="bioRxiv">
        <title>The Genome of the Zebra Mussel, Dreissena polymorpha: A Resource for Invasive Species Research.</title>
        <authorList>
            <person name="McCartney M.A."/>
            <person name="Auch B."/>
            <person name="Kono T."/>
            <person name="Mallez S."/>
            <person name="Zhang Y."/>
            <person name="Obille A."/>
            <person name="Becker A."/>
            <person name="Abrahante J.E."/>
            <person name="Garbe J."/>
            <person name="Badalamenti J.P."/>
            <person name="Herman A."/>
            <person name="Mangelson H."/>
            <person name="Liachko I."/>
            <person name="Sullivan S."/>
            <person name="Sone E.D."/>
            <person name="Koren S."/>
            <person name="Silverstein K.A.T."/>
            <person name="Beckman K.B."/>
            <person name="Gohl D.M."/>
        </authorList>
    </citation>
    <scope>NUCLEOTIDE SEQUENCE</scope>
    <source>
        <strain evidence="1">Duluth1</strain>
        <tissue evidence="1">Whole animal</tissue>
    </source>
</reference>